<evidence type="ECO:0000313" key="1">
    <source>
        <dbReference type="EMBL" id="MBX67973.1"/>
    </source>
</evidence>
<sequence length="40" mass="4704">MMLTHPFVLFPRLILHFTCLLIIYVVNAKSMDKLFCAYSL</sequence>
<accession>A0A2P2QLW1</accession>
<reference evidence="1" key="1">
    <citation type="submission" date="2018-02" db="EMBL/GenBank/DDBJ databases">
        <title>Rhizophora mucronata_Transcriptome.</title>
        <authorList>
            <person name="Meera S.P."/>
            <person name="Sreeshan A."/>
            <person name="Augustine A."/>
        </authorList>
    </citation>
    <scope>NUCLEOTIDE SEQUENCE</scope>
    <source>
        <tissue evidence="1">Leaf</tissue>
    </source>
</reference>
<proteinExistence type="predicted"/>
<organism evidence="1">
    <name type="scientific">Rhizophora mucronata</name>
    <name type="common">Asiatic mangrove</name>
    <dbReference type="NCBI Taxonomy" id="61149"/>
    <lineage>
        <taxon>Eukaryota</taxon>
        <taxon>Viridiplantae</taxon>
        <taxon>Streptophyta</taxon>
        <taxon>Embryophyta</taxon>
        <taxon>Tracheophyta</taxon>
        <taxon>Spermatophyta</taxon>
        <taxon>Magnoliopsida</taxon>
        <taxon>eudicotyledons</taxon>
        <taxon>Gunneridae</taxon>
        <taxon>Pentapetalae</taxon>
        <taxon>rosids</taxon>
        <taxon>fabids</taxon>
        <taxon>Malpighiales</taxon>
        <taxon>Rhizophoraceae</taxon>
        <taxon>Rhizophora</taxon>
    </lineage>
</organism>
<name>A0A2P2QLW1_RHIMU</name>
<dbReference type="AlphaFoldDB" id="A0A2P2QLW1"/>
<protein>
    <submittedName>
        <fullName evidence="1">Uncharacterized protein</fullName>
    </submittedName>
</protein>
<dbReference type="EMBL" id="GGEC01087489">
    <property type="protein sequence ID" value="MBX67973.1"/>
    <property type="molecule type" value="Transcribed_RNA"/>
</dbReference>